<comment type="subcellular location">
    <subcellularLocation>
        <location evidence="1">Cytoplasm</location>
        <location evidence="1">Cytoskeleton</location>
        <location evidence="1">Cilium axoneme</location>
    </subcellularLocation>
</comment>
<keyword evidence="5" id="KW-1185">Reference proteome</keyword>
<evidence type="ECO:0000259" key="3">
    <source>
        <dbReference type="Pfam" id="PF12937"/>
    </source>
</evidence>
<feature type="domain" description="F-box" evidence="3">
    <location>
        <begin position="176"/>
        <end position="210"/>
    </location>
</feature>
<feature type="region of interest" description="Disordered" evidence="2">
    <location>
        <begin position="1"/>
        <end position="70"/>
    </location>
</feature>
<dbReference type="RefSeq" id="XP_002502061.1">
    <property type="nucleotide sequence ID" value="XM_002502015.1"/>
</dbReference>
<dbReference type="PANTHER" id="PTHR13318">
    <property type="entry name" value="PARTNER OF PAIRED, ISOFORM B-RELATED"/>
    <property type="match status" value="1"/>
</dbReference>
<dbReference type="InterPro" id="IPR006553">
    <property type="entry name" value="Leu-rich_rpt_Cys-con_subtyp"/>
</dbReference>
<proteinExistence type="predicted"/>
<dbReference type="SMART" id="SM00367">
    <property type="entry name" value="LRR_CC"/>
    <property type="match status" value="3"/>
</dbReference>
<dbReference type="GO" id="GO:0019005">
    <property type="term" value="C:SCF ubiquitin ligase complex"/>
    <property type="evidence" value="ECO:0007669"/>
    <property type="project" value="TreeGrafter"/>
</dbReference>
<dbReference type="KEGG" id="mis:MICPUN_58445"/>
<dbReference type="Pfam" id="PF12937">
    <property type="entry name" value="F-box-like"/>
    <property type="match status" value="1"/>
</dbReference>
<reference evidence="4 5" key="1">
    <citation type="journal article" date="2009" name="Science">
        <title>Green evolution and dynamic adaptations revealed by genomes of the marine picoeukaryotes Micromonas.</title>
        <authorList>
            <person name="Worden A.Z."/>
            <person name="Lee J.H."/>
            <person name="Mock T."/>
            <person name="Rouze P."/>
            <person name="Simmons M.P."/>
            <person name="Aerts A.L."/>
            <person name="Allen A.E."/>
            <person name="Cuvelier M.L."/>
            <person name="Derelle E."/>
            <person name="Everett M.V."/>
            <person name="Foulon E."/>
            <person name="Grimwood J."/>
            <person name="Gundlach H."/>
            <person name="Henrissat B."/>
            <person name="Napoli C."/>
            <person name="McDonald S.M."/>
            <person name="Parker M.S."/>
            <person name="Rombauts S."/>
            <person name="Salamov A."/>
            <person name="Von Dassow P."/>
            <person name="Badger J.H."/>
            <person name="Coutinho P.M."/>
            <person name="Demir E."/>
            <person name="Dubchak I."/>
            <person name="Gentemann C."/>
            <person name="Eikrem W."/>
            <person name="Gready J.E."/>
            <person name="John U."/>
            <person name="Lanier W."/>
            <person name="Lindquist E.A."/>
            <person name="Lucas S."/>
            <person name="Mayer K.F."/>
            <person name="Moreau H."/>
            <person name="Not F."/>
            <person name="Otillar R."/>
            <person name="Panaud O."/>
            <person name="Pangilinan J."/>
            <person name="Paulsen I."/>
            <person name="Piegu B."/>
            <person name="Poliakov A."/>
            <person name="Robbens S."/>
            <person name="Schmutz J."/>
            <person name="Toulza E."/>
            <person name="Wyss T."/>
            <person name="Zelensky A."/>
            <person name="Zhou K."/>
            <person name="Armbrust E.V."/>
            <person name="Bhattacharya D."/>
            <person name="Goodenough U.W."/>
            <person name="Van de Peer Y."/>
            <person name="Grigoriev I.V."/>
        </authorList>
    </citation>
    <scope>NUCLEOTIDE SEQUENCE [LARGE SCALE GENOMIC DNA]</scope>
    <source>
        <strain evidence="5">RCC299 / NOUM17</strain>
    </source>
</reference>
<organism evidence="4 5">
    <name type="scientific">Micromonas commoda (strain RCC299 / NOUM17 / CCMP2709)</name>
    <name type="common">Picoplanktonic green alga</name>
    <dbReference type="NCBI Taxonomy" id="296587"/>
    <lineage>
        <taxon>Eukaryota</taxon>
        <taxon>Viridiplantae</taxon>
        <taxon>Chlorophyta</taxon>
        <taxon>Mamiellophyceae</taxon>
        <taxon>Mamiellales</taxon>
        <taxon>Mamiellaceae</taxon>
        <taxon>Micromonas</taxon>
    </lineage>
</organism>
<dbReference type="Proteomes" id="UP000002009">
    <property type="component" value="Chromosome 5"/>
</dbReference>
<dbReference type="InterPro" id="IPR032675">
    <property type="entry name" value="LRR_dom_sf"/>
</dbReference>
<dbReference type="InterPro" id="IPR001810">
    <property type="entry name" value="F-box_dom"/>
</dbReference>
<dbReference type="InterPro" id="IPR036047">
    <property type="entry name" value="F-box-like_dom_sf"/>
</dbReference>
<evidence type="ECO:0000313" key="5">
    <source>
        <dbReference type="Proteomes" id="UP000002009"/>
    </source>
</evidence>
<name>C1E5V1_MICCC</name>
<dbReference type="OMA" id="ALTECKS"/>
<feature type="compositionally biased region" description="Basic and acidic residues" evidence="2">
    <location>
        <begin position="51"/>
        <end position="67"/>
    </location>
</feature>
<dbReference type="InParanoid" id="C1E5V1"/>
<dbReference type="GeneID" id="8243725"/>
<dbReference type="GO" id="GO:0031146">
    <property type="term" value="P:SCF-dependent proteasomal ubiquitin-dependent protein catabolic process"/>
    <property type="evidence" value="ECO:0007669"/>
    <property type="project" value="TreeGrafter"/>
</dbReference>
<dbReference type="AlphaFoldDB" id="C1E5V1"/>
<dbReference type="Gene3D" id="3.80.10.10">
    <property type="entry name" value="Ribonuclease Inhibitor"/>
    <property type="match status" value="2"/>
</dbReference>
<dbReference type="SUPFAM" id="SSF81383">
    <property type="entry name" value="F-box domain"/>
    <property type="match status" value="1"/>
</dbReference>
<gene>
    <name evidence="4" type="ORF">MICPUN_58445</name>
</gene>
<evidence type="ECO:0000313" key="4">
    <source>
        <dbReference type="EMBL" id="ACO63319.1"/>
    </source>
</evidence>
<dbReference type="OrthoDB" id="550575at2759"/>
<dbReference type="eggNOG" id="ENOG502SDXT">
    <property type="taxonomic scope" value="Eukaryota"/>
</dbReference>
<feature type="compositionally biased region" description="Basic and acidic residues" evidence="2">
    <location>
        <begin position="571"/>
        <end position="580"/>
    </location>
</feature>
<feature type="compositionally biased region" description="Acidic residues" evidence="2">
    <location>
        <begin position="15"/>
        <end position="24"/>
    </location>
</feature>
<dbReference type="GO" id="GO:0005930">
    <property type="term" value="C:axoneme"/>
    <property type="evidence" value="ECO:0007669"/>
    <property type="project" value="UniProtKB-SubCell"/>
</dbReference>
<evidence type="ECO:0000256" key="2">
    <source>
        <dbReference type="SAM" id="MobiDB-lite"/>
    </source>
</evidence>
<feature type="region of interest" description="Disordered" evidence="2">
    <location>
        <begin position="619"/>
        <end position="655"/>
    </location>
</feature>
<dbReference type="PANTHER" id="PTHR13318:SF190">
    <property type="entry name" value="PARTNER OF PAIRED, ISOFORM B"/>
    <property type="match status" value="1"/>
</dbReference>
<accession>C1E5V1</accession>
<feature type="region of interest" description="Disordered" evidence="2">
    <location>
        <begin position="559"/>
        <end position="580"/>
    </location>
</feature>
<evidence type="ECO:0000256" key="1">
    <source>
        <dbReference type="ARBA" id="ARBA00004430"/>
    </source>
</evidence>
<dbReference type="SUPFAM" id="SSF52047">
    <property type="entry name" value="RNI-like"/>
    <property type="match status" value="1"/>
</dbReference>
<dbReference type="STRING" id="296587.C1E5V1"/>
<dbReference type="EMBL" id="CP001326">
    <property type="protein sequence ID" value="ACO63319.1"/>
    <property type="molecule type" value="Genomic_DNA"/>
</dbReference>
<sequence length="655" mass="69536">MPRKGQHRGRQDWLDYSDDDEDDAPGPSSAGRRGGGGASEGSSKHGRRRVHGVDRAHHARLHADVGVDRGALQGSPRARAFAIADGTGRGGVVVGARGTVDDANDPRIVPLDHLQMPASLVDMFGTSLPVEALQDAYVQCGRSLSRTVDALLALTLDDRDKPGPAPPESHTGVDLWDTLPSEVRLLILDRLGPKDAARAASTCRDFAETVRAWRLNARGLHLPPDLSVAGLASLAGAYPLITYLSLRKTRGVVRDPADVRRILVGAAAGPAVCTITSVDLEGLDAAVADKDLPGVLDCGLDAVTELNVGRCARVTDKGVFALAQHRRGGDLRGLSLAGCSPGVTADGLEALLRGKSGGFPEMRRVDVSGCMGIRGSVTVPPRTVATSLRMLNVASLTELHAKLTADAPLENLSVSQCGTLRVLCVSAPRLERVNASMCKSLRRLELRCERLDSAVLQHCAELTDVREFRCPSLASELNVTGCKSLTTTTLTSMLRETPRLRALRAEGCVALEGELAASNRCLEVVQMDGCSRIGGVRLAAPVRTLVAKNCKALAAVWIEDPPPPEDEEDEGRGGEGGEERWKNRSIRVDLRNCSSLERLVGVRAAATEGRLTVDLRGCTSLPPSARPPMHRLDSTPGAIPKEVVVPKAEKGGAEN</sequence>
<protein>
    <recommendedName>
        <fullName evidence="3">F-box domain-containing protein</fullName>
    </recommendedName>
</protein>